<dbReference type="InterPro" id="IPR017927">
    <property type="entry name" value="FAD-bd_FR_type"/>
</dbReference>
<dbReference type="InterPro" id="IPR039261">
    <property type="entry name" value="FNR_nucleotide-bd"/>
</dbReference>
<dbReference type="Gene3D" id="2.30.110.10">
    <property type="entry name" value="Electron Transport, Fmn-binding Protein, Chain A"/>
    <property type="match status" value="1"/>
</dbReference>
<dbReference type="Pfam" id="PF01243">
    <property type="entry name" value="PNPOx_N"/>
    <property type="match status" value="1"/>
</dbReference>
<evidence type="ECO:0000256" key="8">
    <source>
        <dbReference type="ARBA" id="ARBA00023014"/>
    </source>
</evidence>
<name>A0A840BNQ5_9RHOO</name>
<dbReference type="CDD" id="cd00207">
    <property type="entry name" value="fer2"/>
    <property type="match status" value="1"/>
</dbReference>
<gene>
    <name evidence="11" type="ORF">GGR36_002638</name>
</gene>
<dbReference type="InterPro" id="IPR012675">
    <property type="entry name" value="Beta-grasp_dom_sf"/>
</dbReference>
<dbReference type="GO" id="GO:0046872">
    <property type="term" value="F:metal ion binding"/>
    <property type="evidence" value="ECO:0007669"/>
    <property type="project" value="UniProtKB-KW"/>
</dbReference>
<evidence type="ECO:0000256" key="7">
    <source>
        <dbReference type="ARBA" id="ARBA00023004"/>
    </source>
</evidence>
<dbReference type="GO" id="GO:0016491">
    <property type="term" value="F:oxidoreductase activity"/>
    <property type="evidence" value="ECO:0007669"/>
    <property type="project" value="UniProtKB-KW"/>
</dbReference>
<keyword evidence="8" id="KW-0411">Iron-sulfur</keyword>
<proteinExistence type="predicted"/>
<dbReference type="SUPFAM" id="SSF54292">
    <property type="entry name" value="2Fe-2S ferredoxin-like"/>
    <property type="match status" value="1"/>
</dbReference>
<dbReference type="PROSITE" id="PS51384">
    <property type="entry name" value="FAD_FR"/>
    <property type="match status" value="1"/>
</dbReference>
<dbReference type="SUPFAM" id="SSF52343">
    <property type="entry name" value="Ferredoxin reductase-like, C-terminal NADP-linked domain"/>
    <property type="match status" value="1"/>
</dbReference>
<dbReference type="InterPro" id="IPR006058">
    <property type="entry name" value="2Fe2S_fd_BS"/>
</dbReference>
<keyword evidence="3" id="KW-0288">FMN</keyword>
<evidence type="ECO:0000313" key="12">
    <source>
        <dbReference type="Proteomes" id="UP000561045"/>
    </source>
</evidence>
<protein>
    <recommendedName>
        <fullName evidence="13">Pyridoxamine 5'-phosphate oxidase</fullName>
    </recommendedName>
</protein>
<dbReference type="Pfam" id="PF00970">
    <property type="entry name" value="FAD_binding_6"/>
    <property type="match status" value="1"/>
</dbReference>
<keyword evidence="6" id="KW-0560">Oxidoreductase</keyword>
<dbReference type="Pfam" id="PF00111">
    <property type="entry name" value="Fer2"/>
    <property type="match status" value="1"/>
</dbReference>
<evidence type="ECO:0000256" key="5">
    <source>
        <dbReference type="ARBA" id="ARBA00022723"/>
    </source>
</evidence>
<dbReference type="RefSeq" id="WP_183635184.1">
    <property type="nucleotide sequence ID" value="NZ_BAABLE010000005.1"/>
</dbReference>
<dbReference type="InterPro" id="IPR017938">
    <property type="entry name" value="Riboflavin_synthase-like_b-brl"/>
</dbReference>
<dbReference type="Pfam" id="PF22290">
    <property type="entry name" value="DmmA-like_N"/>
    <property type="match status" value="1"/>
</dbReference>
<dbReference type="Gene3D" id="2.40.30.10">
    <property type="entry name" value="Translation factors"/>
    <property type="match status" value="1"/>
</dbReference>
<evidence type="ECO:0000256" key="3">
    <source>
        <dbReference type="ARBA" id="ARBA00022643"/>
    </source>
</evidence>
<dbReference type="PANTHER" id="PTHR47354:SF1">
    <property type="entry name" value="CARNITINE MONOOXYGENASE REDUCTASE SUBUNIT"/>
    <property type="match status" value="1"/>
</dbReference>
<accession>A0A840BNQ5</accession>
<keyword evidence="5" id="KW-0479">Metal-binding</keyword>
<evidence type="ECO:0008006" key="13">
    <source>
        <dbReference type="Google" id="ProtNLM"/>
    </source>
</evidence>
<evidence type="ECO:0000259" key="9">
    <source>
        <dbReference type="PROSITE" id="PS51085"/>
    </source>
</evidence>
<organism evidence="11 12">
    <name type="scientific">Niveibacterium umoris</name>
    <dbReference type="NCBI Taxonomy" id="1193620"/>
    <lineage>
        <taxon>Bacteria</taxon>
        <taxon>Pseudomonadati</taxon>
        <taxon>Pseudomonadota</taxon>
        <taxon>Betaproteobacteria</taxon>
        <taxon>Rhodocyclales</taxon>
        <taxon>Rhodocyclaceae</taxon>
        <taxon>Niveibacterium</taxon>
    </lineage>
</organism>
<keyword evidence="12" id="KW-1185">Reference proteome</keyword>
<reference evidence="11 12" key="1">
    <citation type="submission" date="2020-08" db="EMBL/GenBank/DDBJ databases">
        <title>Genomic Encyclopedia of Type Strains, Phase IV (KMG-IV): sequencing the most valuable type-strain genomes for metagenomic binning, comparative biology and taxonomic classification.</title>
        <authorList>
            <person name="Goeker M."/>
        </authorList>
    </citation>
    <scope>NUCLEOTIDE SEQUENCE [LARGE SCALE GENOMIC DNA]</scope>
    <source>
        <strain evidence="11 12">DSM 106739</strain>
    </source>
</reference>
<dbReference type="PROSITE" id="PS00197">
    <property type="entry name" value="2FE2S_FER_1"/>
    <property type="match status" value="1"/>
</dbReference>
<dbReference type="SUPFAM" id="SSF63380">
    <property type="entry name" value="Riboflavin synthase domain-like"/>
    <property type="match status" value="1"/>
</dbReference>
<dbReference type="InterPro" id="IPR036010">
    <property type="entry name" value="2Fe-2S_ferredoxin-like_sf"/>
</dbReference>
<evidence type="ECO:0000256" key="4">
    <source>
        <dbReference type="ARBA" id="ARBA00022714"/>
    </source>
</evidence>
<dbReference type="PANTHER" id="PTHR47354">
    <property type="entry name" value="NADH OXIDOREDUCTASE HCR"/>
    <property type="match status" value="1"/>
</dbReference>
<evidence type="ECO:0000256" key="1">
    <source>
        <dbReference type="ARBA" id="ARBA00001917"/>
    </source>
</evidence>
<dbReference type="Proteomes" id="UP000561045">
    <property type="component" value="Unassembled WGS sequence"/>
</dbReference>
<keyword evidence="7" id="KW-0408">Iron</keyword>
<dbReference type="EMBL" id="JACIET010000002">
    <property type="protein sequence ID" value="MBB4013292.1"/>
    <property type="molecule type" value="Genomic_DNA"/>
</dbReference>
<dbReference type="Gene3D" id="3.40.50.80">
    <property type="entry name" value="Nucleotide-binding domain of ferredoxin-NADP reductase (FNR) module"/>
    <property type="match status" value="1"/>
</dbReference>
<dbReference type="InterPro" id="IPR054582">
    <property type="entry name" value="DmmA-like_N"/>
</dbReference>
<dbReference type="InterPro" id="IPR001041">
    <property type="entry name" value="2Fe-2S_ferredoxin-type"/>
</dbReference>
<dbReference type="PRINTS" id="PR00409">
    <property type="entry name" value="PHDIOXRDTASE"/>
</dbReference>
<comment type="caution">
    <text evidence="11">The sequence shown here is derived from an EMBL/GenBank/DDBJ whole genome shotgun (WGS) entry which is preliminary data.</text>
</comment>
<sequence>MPRAFADISFTPSVKAAQVRYGSRENNLGFELAEDPRNELQDHDIAFIEARDSFYQASVGENGWPYVQHRGGPAGFLRVLDARTIGYADFRGNRQYLSVGNLNANERISLILMDYANRRRLKIWGRARIVHEADAPELIAQLEVPSYRARVERGVLIHVEAIEWNCPQHITPRFTEAELDQMIAPLLEENRALRAGALAARSPNELGQGELELVISGVRQLSPRVRAYELRHPLGADLPQVSAGSHLQVPVRLPDGSEATRHYSISSNPARRDAYEIAVLQHENGSGGSAFVHHHYQLGMRLRCGLPRNDFALHDDARPAVLIAGGIGITPIKAMALALKAQGRAFEIHYAGRSAGDMAYRDRMQREFGARLTVWASDQRAMPVAEVLRSAPADAVIYVCGPQRLIDGVQAAAAALGIDAARIHSERFAAPTGDGSASAIEVELRRSGKTIHVAPTQSILAAVEAAGVPARSDCRVGNCGSCAVKVIAGTPQHADTALNERERTQGRQMCICVSRASTQTLVLDL</sequence>
<evidence type="ECO:0000313" key="11">
    <source>
        <dbReference type="EMBL" id="MBB4013292.1"/>
    </source>
</evidence>
<keyword evidence="4" id="KW-0001">2Fe-2S</keyword>
<evidence type="ECO:0000256" key="6">
    <source>
        <dbReference type="ARBA" id="ARBA00023002"/>
    </source>
</evidence>
<dbReference type="CDD" id="cd06185">
    <property type="entry name" value="PDR_like"/>
    <property type="match status" value="1"/>
</dbReference>
<evidence type="ECO:0000256" key="2">
    <source>
        <dbReference type="ARBA" id="ARBA00022630"/>
    </source>
</evidence>
<dbReference type="PROSITE" id="PS51085">
    <property type="entry name" value="2FE2S_FER_2"/>
    <property type="match status" value="1"/>
</dbReference>
<dbReference type="InterPro" id="IPR012349">
    <property type="entry name" value="Split_barrel_FMN-bd"/>
</dbReference>
<dbReference type="InterPro" id="IPR050415">
    <property type="entry name" value="MRET"/>
</dbReference>
<dbReference type="Gene3D" id="3.10.20.30">
    <property type="match status" value="1"/>
</dbReference>
<feature type="domain" description="2Fe-2S ferredoxin-type" evidence="9">
    <location>
        <begin position="438"/>
        <end position="525"/>
    </location>
</feature>
<dbReference type="InterPro" id="IPR008333">
    <property type="entry name" value="Cbr1-like_FAD-bd_dom"/>
</dbReference>
<dbReference type="AlphaFoldDB" id="A0A840BNQ5"/>
<dbReference type="SUPFAM" id="SSF50475">
    <property type="entry name" value="FMN-binding split barrel"/>
    <property type="match status" value="1"/>
</dbReference>
<dbReference type="GO" id="GO:0051537">
    <property type="term" value="F:2 iron, 2 sulfur cluster binding"/>
    <property type="evidence" value="ECO:0007669"/>
    <property type="project" value="UniProtKB-KW"/>
</dbReference>
<evidence type="ECO:0000259" key="10">
    <source>
        <dbReference type="PROSITE" id="PS51384"/>
    </source>
</evidence>
<feature type="domain" description="FAD-binding FR-type" evidence="10">
    <location>
        <begin position="208"/>
        <end position="314"/>
    </location>
</feature>
<keyword evidence="2" id="KW-0285">Flavoprotein</keyword>
<comment type="cofactor">
    <cofactor evidence="1">
        <name>FMN</name>
        <dbReference type="ChEBI" id="CHEBI:58210"/>
    </cofactor>
</comment>
<dbReference type="InterPro" id="IPR011576">
    <property type="entry name" value="Pyridox_Oxase_N"/>
</dbReference>